<dbReference type="RefSeq" id="WP_142941694.1">
    <property type="nucleotide sequence ID" value="NZ_VIKR01000002.1"/>
</dbReference>
<name>A0A545TCZ0_9GAMM</name>
<protein>
    <submittedName>
        <fullName evidence="1">Uncharacterized protein</fullName>
    </submittedName>
</protein>
<comment type="caution">
    <text evidence="1">The sequence shown here is derived from an EMBL/GenBank/DDBJ whole genome shotgun (WGS) entry which is preliminary data.</text>
</comment>
<evidence type="ECO:0000313" key="2">
    <source>
        <dbReference type="Proteomes" id="UP000317839"/>
    </source>
</evidence>
<dbReference type="EMBL" id="VIKR01000002">
    <property type="protein sequence ID" value="TQV75077.1"/>
    <property type="molecule type" value="Genomic_DNA"/>
</dbReference>
<keyword evidence="2" id="KW-1185">Reference proteome</keyword>
<proteinExistence type="predicted"/>
<dbReference type="AlphaFoldDB" id="A0A545TCZ0"/>
<dbReference type="Proteomes" id="UP000317839">
    <property type="component" value="Unassembled WGS sequence"/>
</dbReference>
<evidence type="ECO:0000313" key="1">
    <source>
        <dbReference type="EMBL" id="TQV75077.1"/>
    </source>
</evidence>
<organism evidence="1 2">
    <name type="scientific">Aliikangiella marina</name>
    <dbReference type="NCBI Taxonomy" id="1712262"/>
    <lineage>
        <taxon>Bacteria</taxon>
        <taxon>Pseudomonadati</taxon>
        <taxon>Pseudomonadota</taxon>
        <taxon>Gammaproteobacteria</taxon>
        <taxon>Oceanospirillales</taxon>
        <taxon>Pleioneaceae</taxon>
        <taxon>Aliikangiella</taxon>
    </lineage>
</organism>
<gene>
    <name evidence="1" type="ORF">FLL45_09045</name>
</gene>
<dbReference type="OrthoDB" id="6197919at2"/>
<sequence>MHADLLPQDIQFIWDTVHQAVEEAGSHNQLFSNGVEMFEDNGRFKVVWPDWLKPVQAYLTDKYSNQPTDALMFSIIREIMSEHKYSAFLKKQDSYRASTKTVTYADC</sequence>
<reference evidence="1 2" key="1">
    <citation type="submission" date="2019-06" db="EMBL/GenBank/DDBJ databases">
        <title>Draft genome of Aliikangiella marina GYP-15.</title>
        <authorList>
            <person name="Wang G."/>
        </authorList>
    </citation>
    <scope>NUCLEOTIDE SEQUENCE [LARGE SCALE GENOMIC DNA]</scope>
    <source>
        <strain evidence="1 2">GYP-15</strain>
    </source>
</reference>
<accession>A0A545TCZ0</accession>